<dbReference type="NCBIfam" id="NF008168">
    <property type="entry name" value="PRK10917.2-2"/>
    <property type="match status" value="1"/>
</dbReference>
<dbReference type="RefSeq" id="WP_078687873.1">
    <property type="nucleotide sequence ID" value="NZ_FNWT01000012.1"/>
</dbReference>
<comment type="caution">
    <text evidence="11">The sequence shown here is derived from an EMBL/GenBank/DDBJ whole genome shotgun (WGS) entry which is preliminary data.</text>
</comment>
<dbReference type="Proteomes" id="UP000199135">
    <property type="component" value="Unassembled WGS sequence"/>
</dbReference>
<dbReference type="EMBL" id="FNWT01000012">
    <property type="protein sequence ID" value="SEH67743.1"/>
    <property type="molecule type" value="Genomic_DNA"/>
</dbReference>
<accession>A0A1H6K8G1</accession>
<organism evidence="11 12">
    <name type="scientific">Parafannyhessea umbonata</name>
    <dbReference type="NCBI Taxonomy" id="604330"/>
    <lineage>
        <taxon>Bacteria</taxon>
        <taxon>Bacillati</taxon>
        <taxon>Actinomycetota</taxon>
        <taxon>Coriobacteriia</taxon>
        <taxon>Coriobacteriales</taxon>
        <taxon>Atopobiaceae</taxon>
        <taxon>Parafannyhessea</taxon>
    </lineage>
</organism>
<dbReference type="Pfam" id="PF17191">
    <property type="entry name" value="RecG_wedge"/>
    <property type="match status" value="1"/>
</dbReference>
<keyword evidence="7" id="KW-0234">DNA repair</keyword>
<evidence type="ECO:0000256" key="8">
    <source>
        <dbReference type="ARBA" id="ARBA00049819"/>
    </source>
</evidence>
<dbReference type="Pfam" id="PF00271">
    <property type="entry name" value="Helicase_C"/>
    <property type="match status" value="1"/>
</dbReference>
<dbReference type="PANTHER" id="PTHR47964">
    <property type="entry name" value="ATP-DEPENDENT DNA HELICASE HOMOLOG RECG, CHLOROPLASTIC"/>
    <property type="match status" value="1"/>
</dbReference>
<evidence type="ECO:0000256" key="1">
    <source>
        <dbReference type="ARBA" id="ARBA00022741"/>
    </source>
</evidence>
<dbReference type="InterPro" id="IPR011545">
    <property type="entry name" value="DEAD/DEAH_box_helicase_dom"/>
</dbReference>
<dbReference type="CDD" id="cd04488">
    <property type="entry name" value="RecG_wedge_OBF"/>
    <property type="match status" value="1"/>
</dbReference>
<dbReference type="InterPro" id="IPR014001">
    <property type="entry name" value="Helicase_ATP-bd"/>
</dbReference>
<dbReference type="Pfam" id="PF00270">
    <property type="entry name" value="DEAD"/>
    <property type="match status" value="1"/>
</dbReference>
<evidence type="ECO:0000256" key="7">
    <source>
        <dbReference type="ARBA" id="ARBA00023204"/>
    </source>
</evidence>
<dbReference type="SMART" id="SM00490">
    <property type="entry name" value="HELICc"/>
    <property type="match status" value="1"/>
</dbReference>
<feature type="domain" description="Helicase ATP-binding" evidence="9">
    <location>
        <begin position="291"/>
        <end position="452"/>
    </location>
</feature>
<dbReference type="SUPFAM" id="SSF52540">
    <property type="entry name" value="P-loop containing nucleoside triphosphate hydrolases"/>
    <property type="match status" value="2"/>
</dbReference>
<dbReference type="PROSITE" id="PS51194">
    <property type="entry name" value="HELICASE_CTER"/>
    <property type="match status" value="1"/>
</dbReference>
<dbReference type="InterPro" id="IPR033454">
    <property type="entry name" value="RecG_wedge"/>
</dbReference>
<evidence type="ECO:0000256" key="3">
    <source>
        <dbReference type="ARBA" id="ARBA00022801"/>
    </source>
</evidence>
<keyword evidence="3" id="KW-0378">Hydrolase</keyword>
<evidence type="ECO:0000259" key="10">
    <source>
        <dbReference type="PROSITE" id="PS51194"/>
    </source>
</evidence>
<keyword evidence="4 11" id="KW-0347">Helicase</keyword>
<dbReference type="SMART" id="SM00487">
    <property type="entry name" value="DEXDc"/>
    <property type="match status" value="1"/>
</dbReference>
<keyword evidence="2" id="KW-0227">DNA damage</keyword>
<dbReference type="SUPFAM" id="SSF50249">
    <property type="entry name" value="Nucleic acid-binding proteins"/>
    <property type="match status" value="1"/>
</dbReference>
<evidence type="ECO:0000256" key="4">
    <source>
        <dbReference type="ARBA" id="ARBA00022806"/>
    </source>
</evidence>
<dbReference type="InterPro" id="IPR047112">
    <property type="entry name" value="RecG/Mfd"/>
</dbReference>
<feature type="domain" description="Helicase C-terminal" evidence="10">
    <location>
        <begin position="500"/>
        <end position="647"/>
    </location>
</feature>
<reference evidence="11 12" key="1">
    <citation type="submission" date="2016-10" db="EMBL/GenBank/DDBJ databases">
        <authorList>
            <person name="Varghese N."/>
            <person name="Submissions S."/>
        </authorList>
    </citation>
    <scope>NUCLEOTIDE SEQUENCE [LARGE SCALE GENOMIC DNA]</scope>
    <source>
        <strain evidence="11 12">WCP15</strain>
    </source>
</reference>
<dbReference type="InterPro" id="IPR027417">
    <property type="entry name" value="P-loop_NTPase"/>
</dbReference>
<dbReference type="Gene3D" id="2.40.50.140">
    <property type="entry name" value="Nucleic acid-binding proteins"/>
    <property type="match status" value="1"/>
</dbReference>
<keyword evidence="6" id="KW-0238">DNA-binding</keyword>
<evidence type="ECO:0000256" key="6">
    <source>
        <dbReference type="ARBA" id="ARBA00023125"/>
    </source>
</evidence>
<keyword evidence="12" id="KW-1185">Reference proteome</keyword>
<evidence type="ECO:0000256" key="2">
    <source>
        <dbReference type="ARBA" id="ARBA00022763"/>
    </source>
</evidence>
<dbReference type="Pfam" id="PF19833">
    <property type="entry name" value="RecG_dom3_C"/>
    <property type="match status" value="1"/>
</dbReference>
<sequence length="721" mass="78454">MGETPTVTEVGERLSRTVSLTDDVSRLRYASGARRVSLGRLGLDRVRDVLLHVPSRYLDYTSRVDIAHADVGSEVTVVGTVDKVTLKRPRPRMAIVEIFLLDDTGVIEVTFFRQPWLAEQIKRGDTLAVSGKVTFEYGFKRMKAPFHERLASAGESTDYARILPVYHVCEGLSVAWVRRIVSSALEDAGDVCDFLPASLVCERGLMSLGRALREVHFPSSLAAKERARRRLAFDELLCLQLALRCRQNIQLAGVEPRVHVVNGPHVAALRAALPFSLTDEQGRAVEEILRDMASDQVMNRLLLGDVGTGKTAVAAFALAAAADSGSQAAMMAPTSVLARQYAQKLGPLLDEAGVSWALITGATAPAEREASCTALALGQTTVVFGTTAVLSDDVAFDRLSVVVIDEQHRFGVDQRAALRRKGPGADLLAMTATPIPRTLALSLYGDVQRSVIRHRPHPGAGVRTTCLPIERLDLAYGAIREAVDAGRQAYVVCPLADDADEGEELDDVPEAEVSRSQNVRSAASSLRELSRGALRGLRLELLTGRMPAAHKDEVMERFRSGKVDVLVSTTVIEVGVDVPNATVMLVYDADRFGLATLHQLRGRVGRGDCEGQVFLSCAAKKGSPARERLAALERTSDGFELAELDLRLRHEGEVLGYRQHGGGPELKISDLVGDADLVELAHEDALELARRDPELASAELRPLAREVQDRFGAYFEEVERT</sequence>
<name>A0A1H6K8G1_9ACTN</name>
<dbReference type="Gene3D" id="3.40.50.300">
    <property type="entry name" value="P-loop containing nucleotide triphosphate hydrolases"/>
    <property type="match status" value="2"/>
</dbReference>
<dbReference type="PANTHER" id="PTHR47964:SF1">
    <property type="entry name" value="ATP-DEPENDENT DNA HELICASE HOMOLOG RECG, CHLOROPLASTIC"/>
    <property type="match status" value="1"/>
</dbReference>
<evidence type="ECO:0000259" key="9">
    <source>
        <dbReference type="PROSITE" id="PS51192"/>
    </source>
</evidence>
<dbReference type="GO" id="GO:0004386">
    <property type="term" value="F:helicase activity"/>
    <property type="evidence" value="ECO:0007669"/>
    <property type="project" value="UniProtKB-KW"/>
</dbReference>
<gene>
    <name evidence="11" type="ORF">SAMN05216447_11215</name>
</gene>
<dbReference type="InterPro" id="IPR045562">
    <property type="entry name" value="RecG_dom3_C"/>
</dbReference>
<dbReference type="InterPro" id="IPR012340">
    <property type="entry name" value="NA-bd_OB-fold"/>
</dbReference>
<dbReference type="InterPro" id="IPR001650">
    <property type="entry name" value="Helicase_C-like"/>
</dbReference>
<evidence type="ECO:0000313" key="12">
    <source>
        <dbReference type="Proteomes" id="UP000199135"/>
    </source>
</evidence>
<proteinExistence type="predicted"/>
<evidence type="ECO:0000256" key="5">
    <source>
        <dbReference type="ARBA" id="ARBA00022840"/>
    </source>
</evidence>
<protein>
    <recommendedName>
        <fullName evidence="8">Probable DNA 3'-5' helicase RecG</fullName>
    </recommendedName>
</protein>
<keyword evidence="1" id="KW-0547">Nucleotide-binding</keyword>
<evidence type="ECO:0000313" key="11">
    <source>
        <dbReference type="EMBL" id="SEH67743.1"/>
    </source>
</evidence>
<keyword evidence="5" id="KW-0067">ATP-binding</keyword>
<dbReference type="PROSITE" id="PS51192">
    <property type="entry name" value="HELICASE_ATP_BIND_1"/>
    <property type="match status" value="1"/>
</dbReference>